<protein>
    <submittedName>
        <fullName evidence="2">Uncharacterized protein</fullName>
    </submittedName>
</protein>
<organism evidence="2 3">
    <name type="scientific">Maioricimonas rarisocia</name>
    <dbReference type="NCBI Taxonomy" id="2528026"/>
    <lineage>
        <taxon>Bacteria</taxon>
        <taxon>Pseudomonadati</taxon>
        <taxon>Planctomycetota</taxon>
        <taxon>Planctomycetia</taxon>
        <taxon>Planctomycetales</taxon>
        <taxon>Planctomycetaceae</taxon>
        <taxon>Maioricimonas</taxon>
    </lineage>
</organism>
<feature type="compositionally biased region" description="Basic and acidic residues" evidence="1">
    <location>
        <begin position="41"/>
        <end position="67"/>
    </location>
</feature>
<dbReference type="KEGG" id="mri:Mal4_29050"/>
<dbReference type="OrthoDB" id="276591at2"/>
<name>A0A517Z7X4_9PLAN</name>
<keyword evidence="3" id="KW-1185">Reference proteome</keyword>
<evidence type="ECO:0000256" key="1">
    <source>
        <dbReference type="SAM" id="MobiDB-lite"/>
    </source>
</evidence>
<dbReference type="RefSeq" id="WP_145369842.1">
    <property type="nucleotide sequence ID" value="NZ_CP036275.1"/>
</dbReference>
<evidence type="ECO:0000313" key="2">
    <source>
        <dbReference type="EMBL" id="QDU38576.1"/>
    </source>
</evidence>
<gene>
    <name evidence="2" type="ORF">Mal4_29050</name>
</gene>
<feature type="region of interest" description="Disordered" evidence="1">
    <location>
        <begin position="27"/>
        <end position="67"/>
    </location>
</feature>
<evidence type="ECO:0000313" key="3">
    <source>
        <dbReference type="Proteomes" id="UP000320496"/>
    </source>
</evidence>
<dbReference type="PROSITE" id="PS51257">
    <property type="entry name" value="PROKAR_LIPOPROTEIN"/>
    <property type="match status" value="1"/>
</dbReference>
<proteinExistence type="predicted"/>
<dbReference type="Proteomes" id="UP000320496">
    <property type="component" value="Chromosome"/>
</dbReference>
<dbReference type="AlphaFoldDB" id="A0A517Z7X4"/>
<dbReference type="EMBL" id="CP036275">
    <property type="protein sequence ID" value="QDU38576.1"/>
    <property type="molecule type" value="Genomic_DNA"/>
</dbReference>
<sequence>MQMVSKEWIGTFAVAGMLMLLGCGGSTPQERETAAGGGDAHAQDDHNHDHGEGHDHPSEGPHHGDLVELGNEEYHGEVLHDDDGLVTIYILGGDAKTIVPIDASELTINVSHDGKPEQFTLVEAPEADDPEGKSSRFVISSPELVEHLENGSKAKMTVMIEGRSFSGAVVHSHHGHAH</sequence>
<reference evidence="2 3" key="1">
    <citation type="submission" date="2019-02" db="EMBL/GenBank/DDBJ databases">
        <title>Deep-cultivation of Planctomycetes and their phenomic and genomic characterization uncovers novel biology.</title>
        <authorList>
            <person name="Wiegand S."/>
            <person name="Jogler M."/>
            <person name="Boedeker C."/>
            <person name="Pinto D."/>
            <person name="Vollmers J."/>
            <person name="Rivas-Marin E."/>
            <person name="Kohn T."/>
            <person name="Peeters S.H."/>
            <person name="Heuer A."/>
            <person name="Rast P."/>
            <person name="Oberbeckmann S."/>
            <person name="Bunk B."/>
            <person name="Jeske O."/>
            <person name="Meyerdierks A."/>
            <person name="Storesund J.E."/>
            <person name="Kallscheuer N."/>
            <person name="Luecker S."/>
            <person name="Lage O.M."/>
            <person name="Pohl T."/>
            <person name="Merkel B.J."/>
            <person name="Hornburger P."/>
            <person name="Mueller R.-W."/>
            <person name="Bruemmer F."/>
            <person name="Labrenz M."/>
            <person name="Spormann A.M."/>
            <person name="Op den Camp H."/>
            <person name="Overmann J."/>
            <person name="Amann R."/>
            <person name="Jetten M.S.M."/>
            <person name="Mascher T."/>
            <person name="Medema M.H."/>
            <person name="Devos D.P."/>
            <person name="Kaster A.-K."/>
            <person name="Ovreas L."/>
            <person name="Rohde M."/>
            <person name="Galperin M.Y."/>
            <person name="Jogler C."/>
        </authorList>
    </citation>
    <scope>NUCLEOTIDE SEQUENCE [LARGE SCALE GENOMIC DNA]</scope>
    <source>
        <strain evidence="2 3">Mal4</strain>
    </source>
</reference>
<accession>A0A517Z7X4</accession>